<dbReference type="Gene3D" id="3.10.450.50">
    <property type="match status" value="1"/>
</dbReference>
<dbReference type="AlphaFoldDB" id="A0A918TD27"/>
<dbReference type="InterPro" id="IPR032710">
    <property type="entry name" value="NTF2-like_dom_sf"/>
</dbReference>
<reference evidence="1" key="2">
    <citation type="submission" date="2020-09" db="EMBL/GenBank/DDBJ databases">
        <authorList>
            <person name="Sun Q."/>
            <person name="Ohkuma M."/>
        </authorList>
    </citation>
    <scope>NUCLEOTIDE SEQUENCE</scope>
    <source>
        <strain evidence="1">JCM 4633</strain>
    </source>
</reference>
<dbReference type="SUPFAM" id="SSF54427">
    <property type="entry name" value="NTF2-like"/>
    <property type="match status" value="1"/>
</dbReference>
<evidence type="ECO:0008006" key="3">
    <source>
        <dbReference type="Google" id="ProtNLM"/>
    </source>
</evidence>
<evidence type="ECO:0000313" key="2">
    <source>
        <dbReference type="Proteomes" id="UP000646244"/>
    </source>
</evidence>
<sequence>MHQHSGERHVPVDSHGDLLPVGHYEDTFRKVDGRWLLATRTTFLAFAGPTERLGSADKA</sequence>
<reference evidence="1" key="1">
    <citation type="journal article" date="2014" name="Int. J. Syst. Evol. Microbiol.">
        <title>Complete genome sequence of Corynebacterium casei LMG S-19264T (=DSM 44701T), isolated from a smear-ripened cheese.</title>
        <authorList>
            <consortium name="US DOE Joint Genome Institute (JGI-PGF)"/>
            <person name="Walter F."/>
            <person name="Albersmeier A."/>
            <person name="Kalinowski J."/>
            <person name="Ruckert C."/>
        </authorList>
    </citation>
    <scope>NUCLEOTIDE SEQUENCE</scope>
    <source>
        <strain evidence="1">JCM 4633</strain>
    </source>
</reference>
<comment type="caution">
    <text evidence="1">The sequence shown here is derived from an EMBL/GenBank/DDBJ whole genome shotgun (WGS) entry which is preliminary data.</text>
</comment>
<dbReference type="Proteomes" id="UP000646244">
    <property type="component" value="Unassembled WGS sequence"/>
</dbReference>
<organism evidence="1 2">
    <name type="scientific">Streptomyces cinnamoneus</name>
    <name type="common">Streptoverticillium cinnamoneum</name>
    <dbReference type="NCBI Taxonomy" id="53446"/>
    <lineage>
        <taxon>Bacteria</taxon>
        <taxon>Bacillati</taxon>
        <taxon>Actinomycetota</taxon>
        <taxon>Actinomycetes</taxon>
        <taxon>Kitasatosporales</taxon>
        <taxon>Streptomycetaceae</taxon>
        <taxon>Streptomyces</taxon>
        <taxon>Streptomyces cinnamoneus group</taxon>
    </lineage>
</organism>
<accession>A0A918TD27</accession>
<evidence type="ECO:0000313" key="1">
    <source>
        <dbReference type="EMBL" id="GHC40109.1"/>
    </source>
</evidence>
<name>A0A918TD27_STRCJ</name>
<dbReference type="EMBL" id="BMVB01000003">
    <property type="protein sequence ID" value="GHC40109.1"/>
    <property type="molecule type" value="Genomic_DNA"/>
</dbReference>
<proteinExistence type="predicted"/>
<gene>
    <name evidence="1" type="ORF">GCM10010507_12710</name>
</gene>
<protein>
    <recommendedName>
        <fullName evidence="3">SnoaL-like domain-containing protein</fullName>
    </recommendedName>
</protein>